<gene>
    <name evidence="1" type="ORF">BofuT4_uP020390.1</name>
</gene>
<dbReference type="EMBL" id="FQ790337">
    <property type="protein sequence ID" value="CCD51733.1"/>
    <property type="molecule type" value="Genomic_DNA"/>
</dbReference>
<protein>
    <submittedName>
        <fullName evidence="1">Uncharacterized protein</fullName>
    </submittedName>
</protein>
<sequence length="49" mass="5642">MFPELDIRRKCKSPCTQEVCTVQRTCKDYCRCPQIEGQRFDGRGGLKGC</sequence>
<dbReference type="Proteomes" id="UP000008177">
    <property type="component" value="Unplaced contigs"/>
</dbReference>
<proteinExistence type="predicted"/>
<evidence type="ECO:0000313" key="2">
    <source>
        <dbReference type="Proteomes" id="UP000008177"/>
    </source>
</evidence>
<accession>G2YJ46</accession>
<evidence type="ECO:0000313" key="1">
    <source>
        <dbReference type="EMBL" id="CCD51733.1"/>
    </source>
</evidence>
<dbReference type="InParanoid" id="G2YJ46"/>
<organism evidence="1 2">
    <name type="scientific">Botryotinia fuckeliana (strain T4)</name>
    <name type="common">Noble rot fungus</name>
    <name type="synonym">Botrytis cinerea</name>
    <dbReference type="NCBI Taxonomy" id="999810"/>
    <lineage>
        <taxon>Eukaryota</taxon>
        <taxon>Fungi</taxon>
        <taxon>Dikarya</taxon>
        <taxon>Ascomycota</taxon>
        <taxon>Pezizomycotina</taxon>
        <taxon>Leotiomycetes</taxon>
        <taxon>Helotiales</taxon>
        <taxon>Sclerotiniaceae</taxon>
        <taxon>Botrytis</taxon>
    </lineage>
</organism>
<reference evidence="2" key="1">
    <citation type="journal article" date="2011" name="PLoS Genet.">
        <title>Genomic analysis of the necrotrophic fungal pathogens Sclerotinia sclerotiorum and Botrytis cinerea.</title>
        <authorList>
            <person name="Amselem J."/>
            <person name="Cuomo C.A."/>
            <person name="van Kan J.A."/>
            <person name="Viaud M."/>
            <person name="Benito E.P."/>
            <person name="Couloux A."/>
            <person name="Coutinho P.M."/>
            <person name="de Vries R.P."/>
            <person name="Dyer P.S."/>
            <person name="Fillinger S."/>
            <person name="Fournier E."/>
            <person name="Gout L."/>
            <person name="Hahn M."/>
            <person name="Kohn L."/>
            <person name="Lapalu N."/>
            <person name="Plummer K.M."/>
            <person name="Pradier J.M."/>
            <person name="Quevillon E."/>
            <person name="Sharon A."/>
            <person name="Simon A."/>
            <person name="ten Have A."/>
            <person name="Tudzynski B."/>
            <person name="Tudzynski P."/>
            <person name="Wincker P."/>
            <person name="Andrew M."/>
            <person name="Anthouard V."/>
            <person name="Beever R.E."/>
            <person name="Beffa R."/>
            <person name="Benoit I."/>
            <person name="Bouzid O."/>
            <person name="Brault B."/>
            <person name="Chen Z."/>
            <person name="Choquer M."/>
            <person name="Collemare J."/>
            <person name="Cotton P."/>
            <person name="Danchin E.G."/>
            <person name="Da Silva C."/>
            <person name="Gautier A."/>
            <person name="Giraud C."/>
            <person name="Giraud T."/>
            <person name="Gonzalez C."/>
            <person name="Grossetete S."/>
            <person name="Guldener U."/>
            <person name="Henrissat B."/>
            <person name="Howlett B.J."/>
            <person name="Kodira C."/>
            <person name="Kretschmer M."/>
            <person name="Lappartient A."/>
            <person name="Leroch M."/>
            <person name="Levis C."/>
            <person name="Mauceli E."/>
            <person name="Neuveglise C."/>
            <person name="Oeser B."/>
            <person name="Pearson M."/>
            <person name="Poulain J."/>
            <person name="Poussereau N."/>
            <person name="Quesneville H."/>
            <person name="Rascle C."/>
            <person name="Schumacher J."/>
            <person name="Segurens B."/>
            <person name="Sexton A."/>
            <person name="Silva E."/>
            <person name="Sirven C."/>
            <person name="Soanes D.M."/>
            <person name="Talbot N.J."/>
            <person name="Templeton M."/>
            <person name="Yandava C."/>
            <person name="Yarden O."/>
            <person name="Zeng Q."/>
            <person name="Rollins J.A."/>
            <person name="Lebrun M.H."/>
            <person name="Dickman M."/>
        </authorList>
    </citation>
    <scope>NUCLEOTIDE SEQUENCE [LARGE SCALE GENOMIC DNA]</scope>
    <source>
        <strain evidence="2">T4</strain>
    </source>
</reference>
<name>G2YJ46_BOTF4</name>
<dbReference type="HOGENOM" id="CLU_3142896_0_0_1"/>
<dbReference type="AlphaFoldDB" id="G2YJ46"/>